<gene>
    <name evidence="2" type="ORF">DT603_02000</name>
</gene>
<name>A0ABX0A7V3_9GAMM</name>
<dbReference type="Proteomes" id="UP001429354">
    <property type="component" value="Unassembled WGS sequence"/>
</dbReference>
<dbReference type="EMBL" id="QOVG01000001">
    <property type="protein sequence ID" value="NDK37618.1"/>
    <property type="molecule type" value="Genomic_DNA"/>
</dbReference>
<evidence type="ECO:0000313" key="2">
    <source>
        <dbReference type="EMBL" id="NDK37618.1"/>
    </source>
</evidence>
<keyword evidence="3" id="KW-1185">Reference proteome</keyword>
<evidence type="ECO:0000313" key="3">
    <source>
        <dbReference type="Proteomes" id="UP001429354"/>
    </source>
</evidence>
<feature type="compositionally biased region" description="Basic and acidic residues" evidence="1">
    <location>
        <begin position="26"/>
        <end position="35"/>
    </location>
</feature>
<evidence type="ECO:0008006" key="4">
    <source>
        <dbReference type="Google" id="ProtNLM"/>
    </source>
</evidence>
<protein>
    <recommendedName>
        <fullName evidence="4">Transposase</fullName>
    </recommendedName>
</protein>
<proteinExistence type="predicted"/>
<organism evidence="2 3">
    <name type="scientific">Pseudoxanthomonas gei</name>
    <dbReference type="NCBI Taxonomy" id="1383030"/>
    <lineage>
        <taxon>Bacteria</taxon>
        <taxon>Pseudomonadati</taxon>
        <taxon>Pseudomonadota</taxon>
        <taxon>Gammaproteobacteria</taxon>
        <taxon>Lysobacterales</taxon>
        <taxon>Lysobacteraceae</taxon>
        <taxon>Pseudoxanthomonas</taxon>
    </lineage>
</organism>
<sequence>MENVRLDYAQVLAVEPVYQTLRASRTEMKCEEKPAPRPAPPMQDDGRWNKLVDSVKGVFTRDPEPQPKVEPAKPTCRMVPVEREFRRPIAYDVDYLYKGFKYRSRLAEDPGNRLRIRVSVMPYIPGQSFATP</sequence>
<reference evidence="2 3" key="1">
    <citation type="submission" date="2018-07" db="EMBL/GenBank/DDBJ databases">
        <title>Whole genome Sequencing of Pseudoxanthomonas gei KCTC 32298 (T).</title>
        <authorList>
            <person name="Kumar S."/>
            <person name="Bansal K."/>
            <person name="Kaur A."/>
            <person name="Patil P."/>
            <person name="Sharma S."/>
            <person name="Patil P.B."/>
        </authorList>
    </citation>
    <scope>NUCLEOTIDE SEQUENCE [LARGE SCALE GENOMIC DNA]</scope>
    <source>
        <strain evidence="2 3">KCTC 32298</strain>
    </source>
</reference>
<evidence type="ECO:0000256" key="1">
    <source>
        <dbReference type="SAM" id="MobiDB-lite"/>
    </source>
</evidence>
<feature type="region of interest" description="Disordered" evidence="1">
    <location>
        <begin position="26"/>
        <end position="47"/>
    </location>
</feature>
<accession>A0ABX0A7V3</accession>
<comment type="caution">
    <text evidence="2">The sequence shown here is derived from an EMBL/GenBank/DDBJ whole genome shotgun (WGS) entry which is preliminary data.</text>
</comment>